<dbReference type="EMBL" id="BLLF01000291">
    <property type="protein sequence ID" value="GFH10159.1"/>
    <property type="molecule type" value="Genomic_DNA"/>
</dbReference>
<evidence type="ECO:0000313" key="2">
    <source>
        <dbReference type="Proteomes" id="UP000485058"/>
    </source>
</evidence>
<sequence>VPGGSEMDVMAAEHASEENVSKQVYCSVNNDEANSTCNMFHRRAAPCPQAASAVTTAGGPIKQGRRPERLITAALQHVVTSVANGASVVQGVKPLFLSKGKAQEFNQPTSDGEAVLSAVVKDVLEAVGGIAAASRQRHAAEYGGKLDSIFLPANGAKPHLDATARALFLQWIKTKAENAIKQSKSPSSKGKDRRVFVAAATPSGDELRTVPMLNLVQPREREGINLHSHQGNMRKLHWSFGAAWNSFGATQQQPIMGNS</sequence>
<keyword evidence="2" id="KW-1185">Reference proteome</keyword>
<feature type="non-terminal residue" evidence="1">
    <location>
        <position position="1"/>
    </location>
</feature>
<gene>
    <name evidence="1" type="ORF">HaLaN_05425</name>
</gene>
<organism evidence="1 2">
    <name type="scientific">Haematococcus lacustris</name>
    <name type="common">Green alga</name>
    <name type="synonym">Haematococcus pluvialis</name>
    <dbReference type="NCBI Taxonomy" id="44745"/>
    <lineage>
        <taxon>Eukaryota</taxon>
        <taxon>Viridiplantae</taxon>
        <taxon>Chlorophyta</taxon>
        <taxon>core chlorophytes</taxon>
        <taxon>Chlorophyceae</taxon>
        <taxon>CS clade</taxon>
        <taxon>Chlamydomonadales</taxon>
        <taxon>Haematococcaceae</taxon>
        <taxon>Haematococcus</taxon>
    </lineage>
</organism>
<comment type="caution">
    <text evidence="1">The sequence shown here is derived from an EMBL/GenBank/DDBJ whole genome shotgun (WGS) entry which is preliminary data.</text>
</comment>
<evidence type="ECO:0000313" key="1">
    <source>
        <dbReference type="EMBL" id="GFH10159.1"/>
    </source>
</evidence>
<dbReference type="Proteomes" id="UP000485058">
    <property type="component" value="Unassembled WGS sequence"/>
</dbReference>
<name>A0A699YUP2_HAELA</name>
<dbReference type="AlphaFoldDB" id="A0A699YUP2"/>
<reference evidence="1 2" key="1">
    <citation type="submission" date="2020-02" db="EMBL/GenBank/DDBJ databases">
        <title>Draft genome sequence of Haematococcus lacustris strain NIES-144.</title>
        <authorList>
            <person name="Morimoto D."/>
            <person name="Nakagawa S."/>
            <person name="Yoshida T."/>
            <person name="Sawayama S."/>
        </authorList>
    </citation>
    <scope>NUCLEOTIDE SEQUENCE [LARGE SCALE GENOMIC DNA]</scope>
    <source>
        <strain evidence="1 2">NIES-144</strain>
    </source>
</reference>
<accession>A0A699YUP2</accession>
<feature type="non-terminal residue" evidence="1">
    <location>
        <position position="259"/>
    </location>
</feature>
<proteinExistence type="predicted"/>
<protein>
    <submittedName>
        <fullName evidence="1">Uncharacterized protein</fullName>
    </submittedName>
</protein>